<sequence length="545" mass="55599">MLGERIDAALNARVHALAARLRERAPAGVEDIVPAYASLAVCFDPERADADAVRAAIADALAATAGGGTPASPAADAREIEIPVVYGGEAGPDLADAAAALGLTPETLAARHAAGTYTVAMLGFAPGFPYLIGLDPALALPRLPTPRTRVPAGSVAIGGAQTGLYPRESPGGWRLIGRTPLRVFDPARAPPALLAPGDRVRFRAVAPDAVARDDGVPAPAVPATARAMRVLRPGPLTTVQDAGRIGWRHLGVGRAGALDPDAAALANALVGNPPDAAVLELTLQGPTLALDVPVRVALCGAAVEARFEDAHGRTAHVPGGRPVALPAGILRLGALRGGARAWMAIAGGIDVPPVLGSRSTDLRGGFGGVAGRALRSGDVLPLGESRAPAADAPHAPAWWIDPCDDEDAPVRFVSARTGDAAALAARAWRVDPRSDRQGVRLAGEALPAAAHDGVSAPVVPGTIQLPPDGRPILLLADAQTTGGYPVLGHVIAADLPRLAQLRPGDALALLPVDAGTAAAAWRERRARRARLAVAIAMRLERDAHP</sequence>
<feature type="domain" description="Carboxyltransferase" evidence="4">
    <location>
        <begin position="2"/>
        <end position="194"/>
    </location>
</feature>
<gene>
    <name evidence="6" type="ORF">GCM10007167_16480</name>
</gene>
<protein>
    <submittedName>
        <fullName evidence="6">Allophanate hydrolase</fullName>
    </submittedName>
</protein>
<dbReference type="InterPro" id="IPR052708">
    <property type="entry name" value="PxpC"/>
</dbReference>
<reference evidence="6" key="1">
    <citation type="journal article" date="2014" name="Int. J. Syst. Evol. Microbiol.">
        <title>Complete genome sequence of Corynebacterium casei LMG S-19264T (=DSM 44701T), isolated from a smear-ripened cheese.</title>
        <authorList>
            <consortium name="US DOE Joint Genome Institute (JGI-PGF)"/>
            <person name="Walter F."/>
            <person name="Albersmeier A."/>
            <person name="Kalinowski J."/>
            <person name="Ruckert C."/>
        </authorList>
    </citation>
    <scope>NUCLEOTIDE SEQUENCE</scope>
    <source>
        <strain evidence="6">KCTC 32020</strain>
    </source>
</reference>
<evidence type="ECO:0000259" key="4">
    <source>
        <dbReference type="SMART" id="SM00796"/>
    </source>
</evidence>
<organism evidence="6 7">
    <name type="scientific">Vulcaniibacterium thermophilum</name>
    <dbReference type="NCBI Taxonomy" id="1169913"/>
    <lineage>
        <taxon>Bacteria</taxon>
        <taxon>Pseudomonadati</taxon>
        <taxon>Pseudomonadota</taxon>
        <taxon>Gammaproteobacteria</taxon>
        <taxon>Lysobacterales</taxon>
        <taxon>Lysobacteraceae</taxon>
        <taxon>Vulcaniibacterium</taxon>
    </lineage>
</organism>
<accession>A0A918Z5D1</accession>
<dbReference type="SUPFAM" id="SSF50891">
    <property type="entry name" value="Cyclophilin-like"/>
    <property type="match status" value="2"/>
</dbReference>
<dbReference type="Gene3D" id="3.30.1360.40">
    <property type="match status" value="1"/>
</dbReference>
<dbReference type="InterPro" id="IPR029000">
    <property type="entry name" value="Cyclophilin-like_dom_sf"/>
</dbReference>
<evidence type="ECO:0000313" key="7">
    <source>
        <dbReference type="Proteomes" id="UP000636453"/>
    </source>
</evidence>
<dbReference type="SMART" id="SM00796">
    <property type="entry name" value="AHS1"/>
    <property type="match status" value="1"/>
</dbReference>
<dbReference type="NCBIfam" id="TIGR00724">
    <property type="entry name" value="urea_amlyse_rel"/>
    <property type="match status" value="1"/>
</dbReference>
<dbReference type="Pfam" id="PF02682">
    <property type="entry name" value="CT_C_D"/>
    <property type="match status" value="1"/>
</dbReference>
<evidence type="ECO:0000313" key="6">
    <source>
        <dbReference type="EMBL" id="GHE35003.1"/>
    </source>
</evidence>
<dbReference type="SMART" id="SM00797">
    <property type="entry name" value="AHS2"/>
    <property type="match status" value="1"/>
</dbReference>
<evidence type="ECO:0000256" key="1">
    <source>
        <dbReference type="ARBA" id="ARBA00022741"/>
    </source>
</evidence>
<dbReference type="SUPFAM" id="SSF160467">
    <property type="entry name" value="PH0987 N-terminal domain-like"/>
    <property type="match status" value="1"/>
</dbReference>
<name>A0A918Z5D1_9GAMM</name>
<dbReference type="PANTHER" id="PTHR43309:SF3">
    <property type="entry name" value="5-OXOPROLINASE SUBUNIT C"/>
    <property type="match status" value="1"/>
</dbReference>
<dbReference type="Pfam" id="PF02626">
    <property type="entry name" value="CT_A_B"/>
    <property type="match status" value="1"/>
</dbReference>
<comment type="caution">
    <text evidence="6">The sequence shown here is derived from an EMBL/GenBank/DDBJ whole genome shotgun (WGS) entry which is preliminary data.</text>
</comment>
<dbReference type="PANTHER" id="PTHR43309">
    <property type="entry name" value="5-OXOPROLINASE SUBUNIT C"/>
    <property type="match status" value="1"/>
</dbReference>
<dbReference type="Gene3D" id="2.40.100.10">
    <property type="entry name" value="Cyclophilin-like"/>
    <property type="match status" value="2"/>
</dbReference>
<dbReference type="GO" id="GO:0016787">
    <property type="term" value="F:hydrolase activity"/>
    <property type="evidence" value="ECO:0007669"/>
    <property type="project" value="UniProtKB-KW"/>
</dbReference>
<dbReference type="EMBL" id="BNCF01000008">
    <property type="protein sequence ID" value="GHE35003.1"/>
    <property type="molecule type" value="Genomic_DNA"/>
</dbReference>
<dbReference type="GO" id="GO:0005524">
    <property type="term" value="F:ATP binding"/>
    <property type="evidence" value="ECO:0007669"/>
    <property type="project" value="UniProtKB-KW"/>
</dbReference>
<dbReference type="AlphaFoldDB" id="A0A918Z5D1"/>
<evidence type="ECO:0000256" key="2">
    <source>
        <dbReference type="ARBA" id="ARBA00022801"/>
    </source>
</evidence>
<dbReference type="InterPro" id="IPR010016">
    <property type="entry name" value="PxpB"/>
</dbReference>
<dbReference type="NCBIfam" id="TIGR00370">
    <property type="entry name" value="5-oxoprolinase subunit PxpB"/>
    <property type="match status" value="1"/>
</dbReference>
<keyword evidence="3" id="KW-0067">ATP-binding</keyword>
<keyword evidence="2 6" id="KW-0378">Hydrolase</keyword>
<keyword evidence="1" id="KW-0547">Nucleotide-binding</keyword>
<dbReference type="InterPro" id="IPR003778">
    <property type="entry name" value="CT_A_B"/>
</dbReference>
<reference evidence="6" key="2">
    <citation type="submission" date="2020-09" db="EMBL/GenBank/DDBJ databases">
        <authorList>
            <person name="Sun Q."/>
            <person name="Kim S."/>
        </authorList>
    </citation>
    <scope>NUCLEOTIDE SEQUENCE</scope>
    <source>
        <strain evidence="6">KCTC 32020</strain>
    </source>
</reference>
<feature type="domain" description="Carboxyltransferase" evidence="5">
    <location>
        <begin position="249"/>
        <end position="527"/>
    </location>
</feature>
<dbReference type="InterPro" id="IPR003833">
    <property type="entry name" value="CT_C_D"/>
</dbReference>
<dbReference type="Proteomes" id="UP000636453">
    <property type="component" value="Unassembled WGS sequence"/>
</dbReference>
<keyword evidence="7" id="KW-1185">Reference proteome</keyword>
<evidence type="ECO:0000256" key="3">
    <source>
        <dbReference type="ARBA" id="ARBA00022840"/>
    </source>
</evidence>
<proteinExistence type="predicted"/>
<evidence type="ECO:0000259" key="5">
    <source>
        <dbReference type="SMART" id="SM00797"/>
    </source>
</evidence>